<evidence type="ECO:0000313" key="7">
    <source>
        <dbReference type="Proteomes" id="UP001159405"/>
    </source>
</evidence>
<evidence type="ECO:0000256" key="3">
    <source>
        <dbReference type="ARBA" id="ARBA00022989"/>
    </source>
</evidence>
<feature type="transmembrane region" description="Helical" evidence="5">
    <location>
        <begin position="77"/>
        <end position="98"/>
    </location>
</feature>
<gene>
    <name evidence="6" type="ORF">PLOB_00019679</name>
</gene>
<dbReference type="PANTHER" id="PTHR13531:SF6">
    <property type="entry name" value="TMEM (HUMAN TRANSMEMBRANE PROTEIN) HOMOLOG"/>
    <property type="match status" value="1"/>
</dbReference>
<evidence type="ECO:0000256" key="4">
    <source>
        <dbReference type="ARBA" id="ARBA00023136"/>
    </source>
</evidence>
<evidence type="ECO:0000256" key="2">
    <source>
        <dbReference type="ARBA" id="ARBA00022692"/>
    </source>
</evidence>
<comment type="caution">
    <text evidence="6">The sequence shown here is derived from an EMBL/GenBank/DDBJ whole genome shotgun (WGS) entry which is preliminary data.</text>
</comment>
<feature type="transmembrane region" description="Helical" evidence="5">
    <location>
        <begin position="110"/>
        <end position="129"/>
    </location>
</feature>
<keyword evidence="7" id="KW-1185">Reference proteome</keyword>
<protein>
    <recommendedName>
        <fullName evidence="8">Transmembrane protein 17</fullName>
    </recommendedName>
</protein>
<dbReference type="PANTHER" id="PTHR13531">
    <property type="entry name" value="GEO07735P1-RELATED-RELATED"/>
    <property type="match status" value="1"/>
</dbReference>
<name>A0ABN8NLT4_9CNID</name>
<dbReference type="InterPro" id="IPR019184">
    <property type="entry name" value="Uncharacterised_TM-17"/>
</dbReference>
<organism evidence="6 7">
    <name type="scientific">Porites lobata</name>
    <dbReference type="NCBI Taxonomy" id="104759"/>
    <lineage>
        <taxon>Eukaryota</taxon>
        <taxon>Metazoa</taxon>
        <taxon>Cnidaria</taxon>
        <taxon>Anthozoa</taxon>
        <taxon>Hexacorallia</taxon>
        <taxon>Scleractinia</taxon>
        <taxon>Fungiina</taxon>
        <taxon>Poritidae</taxon>
        <taxon>Porites</taxon>
    </lineage>
</organism>
<dbReference type="EMBL" id="CALNXK010000023">
    <property type="protein sequence ID" value="CAH3110762.1"/>
    <property type="molecule type" value="Genomic_DNA"/>
</dbReference>
<feature type="transmembrane region" description="Helical" evidence="5">
    <location>
        <begin position="46"/>
        <end position="65"/>
    </location>
</feature>
<dbReference type="Pfam" id="PF09799">
    <property type="entry name" value="Transmemb_17"/>
    <property type="match status" value="1"/>
</dbReference>
<evidence type="ECO:0000256" key="5">
    <source>
        <dbReference type="SAM" id="Phobius"/>
    </source>
</evidence>
<feature type="transmembrane region" description="Helical" evidence="5">
    <location>
        <begin position="141"/>
        <end position="161"/>
    </location>
</feature>
<comment type="subcellular location">
    <subcellularLocation>
        <location evidence="1">Membrane</location>
        <topology evidence="1">Multi-pass membrane protein</topology>
    </subcellularLocation>
</comment>
<sequence length="199" mass="23242">MAETLRAAFTTVTETVFPNSRSLRNIQRRHITRNEIVSNLALQMSLYFNVYFSPFWYTTCIVMLVAKYSKLDSVYKFITIVIYITMAILEIARLYLGYAGNLQEKVPELAGFWIITLVLQLPLTLMLLLNESMLIMPMERAVNIIMTLFVLFETIQGYRVLRIMIGHQISKFHVQQFDDLTELQEVQEQDVEEVGFRPQ</sequence>
<reference evidence="6 7" key="1">
    <citation type="submission" date="2022-05" db="EMBL/GenBank/DDBJ databases">
        <authorList>
            <consortium name="Genoscope - CEA"/>
            <person name="William W."/>
        </authorList>
    </citation>
    <scope>NUCLEOTIDE SEQUENCE [LARGE SCALE GENOMIC DNA]</scope>
</reference>
<keyword evidence="4 5" id="KW-0472">Membrane</keyword>
<proteinExistence type="predicted"/>
<accession>A0ABN8NLT4</accession>
<dbReference type="Proteomes" id="UP001159405">
    <property type="component" value="Unassembled WGS sequence"/>
</dbReference>
<evidence type="ECO:0000256" key="1">
    <source>
        <dbReference type="ARBA" id="ARBA00004141"/>
    </source>
</evidence>
<evidence type="ECO:0000313" key="6">
    <source>
        <dbReference type="EMBL" id="CAH3110762.1"/>
    </source>
</evidence>
<evidence type="ECO:0008006" key="8">
    <source>
        <dbReference type="Google" id="ProtNLM"/>
    </source>
</evidence>
<keyword evidence="3 5" id="KW-1133">Transmembrane helix</keyword>
<keyword evidence="2 5" id="KW-0812">Transmembrane</keyword>